<feature type="compositionally biased region" description="Basic residues" evidence="7">
    <location>
        <begin position="135"/>
        <end position="144"/>
    </location>
</feature>
<dbReference type="InterPro" id="IPR011989">
    <property type="entry name" value="ARM-like"/>
</dbReference>
<sequence>MDFERHQAASSSSSHTQATPSSLNANHSDRTSLRSSSRLKAAKEKEKEKEKEKGELPAEQPSRRGRDNTGKGKGKDLPADSPSVPARSSKRTRRATLPPTASAFLINEPAKDSKGKKRAAPESISEDESTPSSSKKIRSSHTSRIRKDSSSQMPKNSRSMSKAKGGATKGKAVAAPGPSRPSLLEDNIDMMDVDYSTGIRNDEDSMHGEEDQFDEAENVEKNDDSHQHDEDEKQARPPPTEVVPPNSRPSVEESMALIDFGRLGGYMSQLNTRLRTLLNNIKPSADPSTKLIALQELSELLGISTEDTLAGSFQVESFVKELVRILGGTGGEAAQDDVDDDNESNDEDAALAAALQMSTGGTLPGDENLEAQLLACRCLANLMEALPGCGHTLVYHGAIPVLCNKLLEISYIDLAEQTLLTLEKISEEYPSAIVREGGLAALLNFLDFFSIAVQRTALQAAANCLRNASPDNFSMIKDVWPIIRNCLGYADQRLVDFAALCVIRVIESYYRSHADKLEVLVDADLIRAVNMLLLPAGGSPVVPVNTFTLLIRSLATAARASATITVTLLQADIVTTLYQILTGVLPPQEKGEVQGDSVSNQGLGGRLADMAVMQNLAHRPKEQIEEALTLVQELMPPLPKDGTFDHRGYSEKALHRMMKSKARADRMAARAAAAGIFSSLPGGQSPLSSRAHTPTGGPSTPGDDEHSIPANEAPEGFPVLPMPIAPGKETAIDRAVLLHQHSTVVNRFISLMVPILVDVYAASVSVPVRIKSLASLLKAICFQDEEHSIQTLKNVPIASFTSSILSSKDHPNLMIGGLQMVELLLCKTSADYKASFRREGVLHEIEILAARPLSPRTKDKEKEKVKEEAKDPVSITPEIPEAAVSRPASSSSRRAHLLDPEDAYTLRARVIRFRYLSSDGQAEGDAIFVRLRNLVEVLKRSDATDKQLRETLQELANLFSSPHTTVSSFELLQSGLVDALLEFITSKNVAVDLSRRQRLFLEELAPCKGGKPLLGPSPLGVLVKKLQESLTRMETFEVTTVSPGIEDTKRNSPSLLARQIRLRLISEEGSEAPRGGSSNIVVSIHAIATFQALNDYLRPRLSGLLSSIGGSRFQGMLAALTAGRFPPDALLGASSGLPGSSSQLSLPPMPANTNNTLADARPERRRSLRLSAKASASSLSEKANTQASSSSEAGAPPSVASTSTVAVAPPGKAISNAREELSGEVAGSETIINDDEDGAVGDFMDADVDAEVFEDDLDDDSDGSAEKTVTLSVAPDGSKVEAQTPDGTRVATPNPSADPISSLSTQKPSYAAALKNKSNDWHLEFTMDGHVLPLDMTIYGAVHQHEERKSPGGTIPSNMIWQGVYTVKYKKITGPRLTPETDPPSRARSPISPLTSLTDEASHSKILNLLRALHKLNADINVDDFLGAHPLPETAFINNKLTAKLTRQLEEPMIVASACLPEWAMDLPLHFPFLFPFSTRFSFLQSTSFGYARLILKWQSQSRAQESSRRDDTFGFLGRLQRQKVRISRKHILESAFKVFELYGSSSSILEVEYFDEVGTGLGPTLEFYSMVSKEFARRDLKIWRDADTTHPGVYVLRPTGLFPAPVGSLEGTSDGGEKRTYVFRIIGQFVAKAMLDSRIIDMTFNKIFLKMILGEEVPLTIATLRHIDPTLANSLMKLQAFVKPSASNDVKMETEIKSIEDLMLDFTLPGYDIELRPGGRDIAVTTENVQEYIREVLDVTIGKGVEFQAKAFREGFSKVFPVFDLQAFSAEELGIVFGSADEDWSFETLMEAMKADHGFNVESPTIRNLASVMAEYDASTRRKFLQFITGSPKLPIGGFRSLNPPLTVVRKPHEAPLTADDYLPSVMTCVNYLKLPQYSSKTVLRQKLETAMMEGVGSFHLS</sequence>
<dbReference type="Gene3D" id="1.25.10.10">
    <property type="entry name" value="Leucine-rich Repeat Variant"/>
    <property type="match status" value="1"/>
</dbReference>
<dbReference type="Gene3D" id="3.30.2410.10">
    <property type="entry name" value="Hect, E3 ligase catalytic domain"/>
    <property type="match status" value="1"/>
</dbReference>
<feature type="compositionally biased region" description="Low complexity" evidence="7">
    <location>
        <begin position="1133"/>
        <end position="1146"/>
    </location>
</feature>
<dbReference type="InterPro" id="IPR016024">
    <property type="entry name" value="ARM-type_fold"/>
</dbReference>
<organism evidence="9 10">
    <name type="scientific">Phellinidium pouzarii</name>
    <dbReference type="NCBI Taxonomy" id="167371"/>
    <lineage>
        <taxon>Eukaryota</taxon>
        <taxon>Fungi</taxon>
        <taxon>Dikarya</taxon>
        <taxon>Basidiomycota</taxon>
        <taxon>Agaricomycotina</taxon>
        <taxon>Agaricomycetes</taxon>
        <taxon>Hymenochaetales</taxon>
        <taxon>Hymenochaetaceae</taxon>
        <taxon>Phellinidium</taxon>
    </lineage>
</organism>
<evidence type="ECO:0000313" key="9">
    <source>
        <dbReference type="EMBL" id="THH11305.1"/>
    </source>
</evidence>
<keyword evidence="4" id="KW-0808">Transferase</keyword>
<comment type="catalytic activity">
    <reaction evidence="1">
        <text>S-ubiquitinyl-[E2 ubiquitin-conjugating enzyme]-L-cysteine + [acceptor protein]-L-lysine = [E2 ubiquitin-conjugating enzyme]-L-cysteine + N(6)-ubiquitinyl-[acceptor protein]-L-lysine.</text>
        <dbReference type="EC" id="2.3.2.26"/>
    </reaction>
</comment>
<dbReference type="CDD" id="cd00078">
    <property type="entry name" value="HECTc"/>
    <property type="match status" value="1"/>
</dbReference>
<feature type="compositionally biased region" description="Low complexity" evidence="7">
    <location>
        <begin position="679"/>
        <end position="689"/>
    </location>
</feature>
<dbReference type="PANTHER" id="PTHR45670:SF1">
    <property type="entry name" value="E3 UBIQUITIN-PROTEIN LIGASE HECTD1"/>
    <property type="match status" value="1"/>
</dbReference>
<dbReference type="EC" id="2.3.2.26" evidence="3"/>
<feature type="compositionally biased region" description="Low complexity" evidence="7">
    <location>
        <begin position="1169"/>
        <end position="1201"/>
    </location>
</feature>
<evidence type="ECO:0000256" key="1">
    <source>
        <dbReference type="ARBA" id="ARBA00000885"/>
    </source>
</evidence>
<feature type="active site" description="Glycyl thioester intermediate" evidence="6">
    <location>
        <position position="1870"/>
    </location>
</feature>
<reference evidence="9 10" key="1">
    <citation type="submission" date="2019-02" db="EMBL/GenBank/DDBJ databases">
        <title>Genome sequencing of the rare red list fungi Phellinidium pouzarii.</title>
        <authorList>
            <person name="Buettner E."/>
            <person name="Kellner H."/>
        </authorList>
    </citation>
    <scope>NUCLEOTIDE SEQUENCE [LARGE SCALE GENOMIC DNA]</scope>
    <source>
        <strain evidence="9 10">DSM 108285</strain>
    </source>
</reference>
<feature type="compositionally biased region" description="Basic and acidic residues" evidence="7">
    <location>
        <begin position="218"/>
        <end position="235"/>
    </location>
</feature>
<dbReference type="InterPro" id="IPR057948">
    <property type="entry name" value="TPR_TRIP12_N"/>
</dbReference>
<dbReference type="OrthoDB" id="423283at2759"/>
<dbReference type="Pfam" id="PF00632">
    <property type="entry name" value="HECT"/>
    <property type="match status" value="1"/>
</dbReference>
<proteinExistence type="inferred from homology"/>
<protein>
    <recommendedName>
        <fullName evidence="3">HECT-type E3 ubiquitin transferase</fullName>
        <ecNumber evidence="3">2.3.2.26</ecNumber>
    </recommendedName>
</protein>
<feature type="compositionally biased region" description="Basic and acidic residues" evidence="7">
    <location>
        <begin position="200"/>
        <end position="210"/>
    </location>
</feature>
<dbReference type="SUPFAM" id="SSF56204">
    <property type="entry name" value="Hect, E3 ligase catalytic domain"/>
    <property type="match status" value="1"/>
</dbReference>
<keyword evidence="5 6" id="KW-0833">Ubl conjugation pathway</keyword>
<feature type="region of interest" description="Disordered" evidence="7">
    <location>
        <begin position="1"/>
        <end position="249"/>
    </location>
</feature>
<feature type="compositionally biased region" description="Polar residues" evidence="7">
    <location>
        <begin position="1291"/>
        <end position="1304"/>
    </location>
</feature>
<name>A0A4S4LHU0_9AGAM</name>
<dbReference type="GO" id="GO:0061630">
    <property type="term" value="F:ubiquitin protein ligase activity"/>
    <property type="evidence" value="ECO:0007669"/>
    <property type="project" value="UniProtKB-EC"/>
</dbReference>
<evidence type="ECO:0000256" key="2">
    <source>
        <dbReference type="ARBA" id="ARBA00006331"/>
    </source>
</evidence>
<dbReference type="GO" id="GO:0000209">
    <property type="term" value="P:protein polyubiquitination"/>
    <property type="evidence" value="ECO:0007669"/>
    <property type="project" value="TreeGrafter"/>
</dbReference>
<dbReference type="Pfam" id="PF25579">
    <property type="entry name" value="TPR_TRIP12_N"/>
    <property type="match status" value="1"/>
</dbReference>
<dbReference type="PANTHER" id="PTHR45670">
    <property type="entry name" value="E3 UBIQUITIN-PROTEIN LIGASE TRIP12"/>
    <property type="match status" value="1"/>
</dbReference>
<feature type="region of interest" description="Disordered" evidence="7">
    <location>
        <begin position="679"/>
        <end position="716"/>
    </location>
</feature>
<feature type="compositionally biased region" description="Low complexity" evidence="7">
    <location>
        <begin position="8"/>
        <end position="22"/>
    </location>
</feature>
<dbReference type="InterPro" id="IPR045322">
    <property type="entry name" value="HECTD1/TRIP12-like"/>
</dbReference>
<keyword evidence="10" id="KW-1185">Reference proteome</keyword>
<gene>
    <name evidence="9" type="ORF">EW145_g739</name>
</gene>
<evidence type="ECO:0000256" key="4">
    <source>
        <dbReference type="ARBA" id="ARBA00022679"/>
    </source>
</evidence>
<feature type="region of interest" description="Disordered" evidence="7">
    <location>
        <begin position="1275"/>
        <end position="1304"/>
    </location>
</feature>
<evidence type="ECO:0000256" key="6">
    <source>
        <dbReference type="PROSITE-ProRule" id="PRU00104"/>
    </source>
</evidence>
<evidence type="ECO:0000259" key="8">
    <source>
        <dbReference type="PROSITE" id="PS50237"/>
    </source>
</evidence>
<dbReference type="InterPro" id="IPR000569">
    <property type="entry name" value="HECT_dom"/>
</dbReference>
<dbReference type="PROSITE" id="PS50237">
    <property type="entry name" value="HECT"/>
    <property type="match status" value="1"/>
</dbReference>
<dbReference type="GO" id="GO:0043161">
    <property type="term" value="P:proteasome-mediated ubiquitin-dependent protein catabolic process"/>
    <property type="evidence" value="ECO:0007669"/>
    <property type="project" value="TreeGrafter"/>
</dbReference>
<feature type="domain" description="HECT" evidence="8">
    <location>
        <begin position="1563"/>
        <end position="1903"/>
    </location>
</feature>
<feature type="region of interest" description="Disordered" evidence="7">
    <location>
        <begin position="1375"/>
        <end position="1394"/>
    </location>
</feature>
<accession>A0A4S4LHU0</accession>
<evidence type="ECO:0000256" key="7">
    <source>
        <dbReference type="SAM" id="MobiDB-lite"/>
    </source>
</evidence>
<feature type="compositionally biased region" description="Low complexity" evidence="7">
    <location>
        <begin position="162"/>
        <end position="177"/>
    </location>
</feature>
<feature type="region of interest" description="Disordered" evidence="7">
    <location>
        <begin position="1133"/>
        <end position="1207"/>
    </location>
</feature>
<comment type="similarity">
    <text evidence="2">Belongs to the UPL family. K-HECT subfamily.</text>
</comment>
<dbReference type="Gene3D" id="3.90.1750.10">
    <property type="entry name" value="Hect, E3 ligase catalytic domains"/>
    <property type="match status" value="1"/>
</dbReference>
<feature type="compositionally biased region" description="Basic and acidic residues" evidence="7">
    <location>
        <begin position="41"/>
        <end position="78"/>
    </location>
</feature>
<dbReference type="Proteomes" id="UP000308199">
    <property type="component" value="Unassembled WGS sequence"/>
</dbReference>
<comment type="caution">
    <text evidence="9">The sequence shown here is derived from an EMBL/GenBank/DDBJ whole genome shotgun (WGS) entry which is preliminary data.</text>
</comment>
<dbReference type="SMART" id="SM00119">
    <property type="entry name" value="HECTc"/>
    <property type="match status" value="1"/>
</dbReference>
<evidence type="ECO:0000256" key="5">
    <source>
        <dbReference type="ARBA" id="ARBA00022786"/>
    </source>
</evidence>
<evidence type="ECO:0000313" key="10">
    <source>
        <dbReference type="Proteomes" id="UP000308199"/>
    </source>
</evidence>
<feature type="compositionally biased region" description="Polar residues" evidence="7">
    <location>
        <begin position="150"/>
        <end position="160"/>
    </location>
</feature>
<dbReference type="EMBL" id="SGPK01000016">
    <property type="protein sequence ID" value="THH11305.1"/>
    <property type="molecule type" value="Genomic_DNA"/>
</dbReference>
<dbReference type="InterPro" id="IPR035983">
    <property type="entry name" value="Hect_E3_ubiquitin_ligase"/>
</dbReference>
<dbReference type="GO" id="GO:0016607">
    <property type="term" value="C:nuclear speck"/>
    <property type="evidence" value="ECO:0007669"/>
    <property type="project" value="TreeGrafter"/>
</dbReference>
<evidence type="ECO:0000256" key="3">
    <source>
        <dbReference type="ARBA" id="ARBA00012485"/>
    </source>
</evidence>
<dbReference type="SUPFAM" id="SSF48371">
    <property type="entry name" value="ARM repeat"/>
    <property type="match status" value="1"/>
</dbReference>